<gene>
    <name evidence="2" type="ORF">EZS28_040075</name>
</gene>
<accession>A0A5J4U214</accession>
<proteinExistence type="predicted"/>
<dbReference type="Proteomes" id="UP000324800">
    <property type="component" value="Unassembled WGS sequence"/>
</dbReference>
<name>A0A5J4U214_9EUKA</name>
<feature type="region of interest" description="Disordered" evidence="1">
    <location>
        <begin position="1"/>
        <end position="26"/>
    </location>
</feature>
<protein>
    <submittedName>
        <fullName evidence="2">Uncharacterized protein</fullName>
    </submittedName>
</protein>
<evidence type="ECO:0000313" key="2">
    <source>
        <dbReference type="EMBL" id="KAA6364398.1"/>
    </source>
</evidence>
<reference evidence="2 3" key="1">
    <citation type="submission" date="2019-03" db="EMBL/GenBank/DDBJ databases">
        <title>Single cell metagenomics reveals metabolic interactions within the superorganism composed of flagellate Streblomastix strix and complex community of Bacteroidetes bacteria on its surface.</title>
        <authorList>
            <person name="Treitli S.C."/>
            <person name="Kolisko M."/>
            <person name="Husnik F."/>
            <person name="Keeling P."/>
            <person name="Hampl V."/>
        </authorList>
    </citation>
    <scope>NUCLEOTIDE SEQUENCE [LARGE SCALE GENOMIC DNA]</scope>
    <source>
        <strain evidence="2">ST1C</strain>
    </source>
</reference>
<evidence type="ECO:0000313" key="3">
    <source>
        <dbReference type="Proteomes" id="UP000324800"/>
    </source>
</evidence>
<organism evidence="2 3">
    <name type="scientific">Streblomastix strix</name>
    <dbReference type="NCBI Taxonomy" id="222440"/>
    <lineage>
        <taxon>Eukaryota</taxon>
        <taxon>Metamonada</taxon>
        <taxon>Preaxostyla</taxon>
        <taxon>Oxymonadida</taxon>
        <taxon>Streblomastigidae</taxon>
        <taxon>Streblomastix</taxon>
    </lineage>
</organism>
<sequence length="26" mass="2986">MSKKGKKRLLPAGAQPKTWEEDMAQR</sequence>
<dbReference type="EMBL" id="SNRW01021701">
    <property type="protein sequence ID" value="KAA6364398.1"/>
    <property type="molecule type" value="Genomic_DNA"/>
</dbReference>
<feature type="non-terminal residue" evidence="2">
    <location>
        <position position="26"/>
    </location>
</feature>
<dbReference type="AlphaFoldDB" id="A0A5J4U214"/>
<comment type="caution">
    <text evidence="2">The sequence shown here is derived from an EMBL/GenBank/DDBJ whole genome shotgun (WGS) entry which is preliminary data.</text>
</comment>
<evidence type="ECO:0000256" key="1">
    <source>
        <dbReference type="SAM" id="MobiDB-lite"/>
    </source>
</evidence>